<evidence type="ECO:0000256" key="1">
    <source>
        <dbReference type="ARBA" id="ARBA00004651"/>
    </source>
</evidence>
<dbReference type="InterPro" id="IPR036259">
    <property type="entry name" value="MFS_trans_sf"/>
</dbReference>
<feature type="transmembrane region" description="Helical" evidence="7">
    <location>
        <begin position="166"/>
        <end position="187"/>
    </location>
</feature>
<feature type="transmembrane region" description="Helical" evidence="7">
    <location>
        <begin position="118"/>
        <end position="137"/>
    </location>
</feature>
<feature type="transmembrane region" description="Helical" evidence="7">
    <location>
        <begin position="59"/>
        <end position="82"/>
    </location>
</feature>
<feature type="transmembrane region" description="Helical" evidence="7">
    <location>
        <begin position="193"/>
        <end position="212"/>
    </location>
</feature>
<feature type="transmembrane region" description="Helical" evidence="7">
    <location>
        <begin position="94"/>
        <end position="112"/>
    </location>
</feature>
<dbReference type="SUPFAM" id="SSF103473">
    <property type="entry name" value="MFS general substrate transporter"/>
    <property type="match status" value="1"/>
</dbReference>
<dbReference type="RefSeq" id="WP_246411168.1">
    <property type="nucleotide sequence ID" value="NZ_JACHXN010000020.1"/>
</dbReference>
<dbReference type="FunFam" id="1.20.1250.20:FF:000001">
    <property type="entry name" value="Dicarboxylate MFS transporter"/>
    <property type="match status" value="1"/>
</dbReference>
<dbReference type="AlphaFoldDB" id="A0A839UEW1"/>
<accession>A0A839UEW1</accession>
<proteinExistence type="predicted"/>
<comment type="subcellular location">
    <subcellularLocation>
        <location evidence="1">Cell membrane</location>
        <topology evidence="1">Multi-pass membrane protein</topology>
    </subcellularLocation>
</comment>
<keyword evidence="3" id="KW-1003">Cell membrane</keyword>
<dbReference type="PANTHER" id="PTHR43045">
    <property type="entry name" value="SHIKIMATE TRANSPORTER"/>
    <property type="match status" value="1"/>
</dbReference>
<evidence type="ECO:0000256" key="3">
    <source>
        <dbReference type="ARBA" id="ARBA00022475"/>
    </source>
</evidence>
<organism evidence="9 10">
    <name type="scientific">Phyllobacterium trifolii</name>
    <dbReference type="NCBI Taxonomy" id="300193"/>
    <lineage>
        <taxon>Bacteria</taxon>
        <taxon>Pseudomonadati</taxon>
        <taxon>Pseudomonadota</taxon>
        <taxon>Alphaproteobacteria</taxon>
        <taxon>Hyphomicrobiales</taxon>
        <taxon>Phyllobacteriaceae</taxon>
        <taxon>Phyllobacterium</taxon>
    </lineage>
</organism>
<evidence type="ECO:0000313" key="9">
    <source>
        <dbReference type="EMBL" id="MBB3148485.1"/>
    </source>
</evidence>
<feature type="transmembrane region" description="Helical" evidence="7">
    <location>
        <begin position="23"/>
        <end position="47"/>
    </location>
</feature>
<feature type="domain" description="Major facilitator superfamily (MFS) profile" evidence="8">
    <location>
        <begin position="21"/>
        <end position="431"/>
    </location>
</feature>
<comment type="caution">
    <text evidence="9">The sequence shown here is derived from an EMBL/GenBank/DDBJ whole genome shotgun (WGS) entry which is preliminary data.</text>
</comment>
<sequence length="450" mass="48144">MTIETASGDHLIRQTGMLKRARLSSFIGTVIEWYDFFIYGAAAALVFGKLFFPQSSELAGTMAAFGTFAVGFVARPLGGIIFGHFGDRLGRRTVLVITLTVMGVSTFLIGLLPTFNQIGFWAPTLLIVMRIAQGIALGGEWGGAVLMVVEHAPANQRGWHSSWPQLGVPAGLVLSTGVMALFTSMPVESFEAWGWRVPFLISILLVAVGMFIRLSIEETPVFADMEQKGALKRFPALEILQKNKKTVLLAIGARFAENGSFFIFSVFSISYATKYLNVSKGTILMAVVIAALVTMVTIPLFASLTDRFGRRPIFMAGAAFTGLFAFPFFWLLQTGDPVLITLSVVLALSVGWSAMYAPQAAYFSELFEPQVRYSGMSIGAQLVAIVAGGPSPLIATAAIAATAGASWPISLWLIGVSLITLLSLAFAPETAGCDLGMKASPAPGKGYRHG</sequence>
<evidence type="ECO:0000313" key="10">
    <source>
        <dbReference type="Proteomes" id="UP000554520"/>
    </source>
</evidence>
<reference evidence="9 10" key="1">
    <citation type="submission" date="2020-08" db="EMBL/GenBank/DDBJ databases">
        <title>Genomic Encyclopedia of Type Strains, Phase III (KMG-III): the genomes of soil and plant-associated and newly described type strains.</title>
        <authorList>
            <person name="Whitman W."/>
        </authorList>
    </citation>
    <scope>NUCLEOTIDE SEQUENCE [LARGE SCALE GENOMIC DNA]</scope>
    <source>
        <strain evidence="9 10">CECT 7015</strain>
    </source>
</reference>
<dbReference type="PANTHER" id="PTHR43045:SF1">
    <property type="entry name" value="SHIKIMATE TRANSPORTER"/>
    <property type="match status" value="1"/>
</dbReference>
<dbReference type="GO" id="GO:0022857">
    <property type="term" value="F:transmembrane transporter activity"/>
    <property type="evidence" value="ECO:0007669"/>
    <property type="project" value="InterPro"/>
</dbReference>
<gene>
    <name evidence="9" type="ORF">FHS21_004933</name>
</gene>
<dbReference type="PROSITE" id="PS50850">
    <property type="entry name" value="MFS"/>
    <property type="match status" value="1"/>
</dbReference>
<evidence type="ECO:0000256" key="4">
    <source>
        <dbReference type="ARBA" id="ARBA00022692"/>
    </source>
</evidence>
<dbReference type="CDD" id="cd17369">
    <property type="entry name" value="MFS_ShiA_like"/>
    <property type="match status" value="1"/>
</dbReference>
<keyword evidence="6 7" id="KW-0472">Membrane</keyword>
<name>A0A839UEW1_9HYPH</name>
<feature type="transmembrane region" description="Helical" evidence="7">
    <location>
        <begin position="378"/>
        <end position="403"/>
    </location>
</feature>
<feature type="transmembrane region" description="Helical" evidence="7">
    <location>
        <begin position="338"/>
        <end position="357"/>
    </location>
</feature>
<dbReference type="Pfam" id="PF07690">
    <property type="entry name" value="MFS_1"/>
    <property type="match status" value="1"/>
</dbReference>
<dbReference type="InterPro" id="IPR011701">
    <property type="entry name" value="MFS"/>
</dbReference>
<keyword evidence="5 7" id="KW-1133">Transmembrane helix</keyword>
<evidence type="ECO:0000256" key="2">
    <source>
        <dbReference type="ARBA" id="ARBA00022448"/>
    </source>
</evidence>
<keyword evidence="2" id="KW-0813">Transport</keyword>
<evidence type="ECO:0000259" key="8">
    <source>
        <dbReference type="PROSITE" id="PS50850"/>
    </source>
</evidence>
<keyword evidence="4 7" id="KW-0812">Transmembrane</keyword>
<feature type="transmembrane region" description="Helical" evidence="7">
    <location>
        <begin position="409"/>
        <end position="427"/>
    </location>
</feature>
<dbReference type="Proteomes" id="UP000554520">
    <property type="component" value="Unassembled WGS sequence"/>
</dbReference>
<dbReference type="InterPro" id="IPR020846">
    <property type="entry name" value="MFS_dom"/>
</dbReference>
<dbReference type="Gene3D" id="1.20.1250.20">
    <property type="entry name" value="MFS general substrate transporter like domains"/>
    <property type="match status" value="2"/>
</dbReference>
<feature type="transmembrane region" description="Helical" evidence="7">
    <location>
        <begin position="313"/>
        <end position="332"/>
    </location>
</feature>
<protein>
    <submittedName>
        <fullName evidence="9">Metabolite-proton symporter</fullName>
    </submittedName>
</protein>
<evidence type="ECO:0000256" key="6">
    <source>
        <dbReference type="ARBA" id="ARBA00023136"/>
    </source>
</evidence>
<evidence type="ECO:0000256" key="7">
    <source>
        <dbReference type="SAM" id="Phobius"/>
    </source>
</evidence>
<feature type="transmembrane region" description="Helical" evidence="7">
    <location>
        <begin position="283"/>
        <end position="301"/>
    </location>
</feature>
<dbReference type="EMBL" id="JACHXN010000020">
    <property type="protein sequence ID" value="MBB3148485.1"/>
    <property type="molecule type" value="Genomic_DNA"/>
</dbReference>
<keyword evidence="10" id="KW-1185">Reference proteome</keyword>
<dbReference type="GO" id="GO:0005886">
    <property type="term" value="C:plasma membrane"/>
    <property type="evidence" value="ECO:0007669"/>
    <property type="project" value="UniProtKB-SubCell"/>
</dbReference>
<feature type="transmembrane region" description="Helical" evidence="7">
    <location>
        <begin position="247"/>
        <end position="271"/>
    </location>
</feature>
<evidence type="ECO:0000256" key="5">
    <source>
        <dbReference type="ARBA" id="ARBA00022989"/>
    </source>
</evidence>